<sequence length="53" mass="5842">MLVFRMADGEPPRRLALALGLTYHASPAGVSPAAKTNLFTKIYVLKKQQSVRK</sequence>
<name>A0ABS2NGV2_9BACI</name>
<protein>
    <submittedName>
        <fullName evidence="1">Uncharacterized protein</fullName>
    </submittedName>
</protein>
<accession>A0ABS2NGV2</accession>
<organism evidence="1 2">
    <name type="scientific">Rossellomorea pakistanensis</name>
    <dbReference type="NCBI Taxonomy" id="992288"/>
    <lineage>
        <taxon>Bacteria</taxon>
        <taxon>Bacillati</taxon>
        <taxon>Bacillota</taxon>
        <taxon>Bacilli</taxon>
        <taxon>Bacillales</taxon>
        <taxon>Bacillaceae</taxon>
        <taxon>Rossellomorea</taxon>
    </lineage>
</organism>
<comment type="caution">
    <text evidence="1">The sequence shown here is derived from an EMBL/GenBank/DDBJ whole genome shotgun (WGS) entry which is preliminary data.</text>
</comment>
<evidence type="ECO:0000313" key="1">
    <source>
        <dbReference type="EMBL" id="MBM7586999.1"/>
    </source>
</evidence>
<proteinExistence type="predicted"/>
<dbReference type="RefSeq" id="WP_205174155.1">
    <property type="nucleotide sequence ID" value="NZ_JAFBDZ010000003.1"/>
</dbReference>
<keyword evidence="2" id="KW-1185">Reference proteome</keyword>
<gene>
    <name evidence="1" type="ORF">JOC86_003551</name>
</gene>
<reference evidence="1 2" key="1">
    <citation type="submission" date="2021-01" db="EMBL/GenBank/DDBJ databases">
        <title>Genomic Encyclopedia of Type Strains, Phase IV (KMG-IV): sequencing the most valuable type-strain genomes for metagenomic binning, comparative biology and taxonomic classification.</title>
        <authorList>
            <person name="Goeker M."/>
        </authorList>
    </citation>
    <scope>NUCLEOTIDE SEQUENCE [LARGE SCALE GENOMIC DNA]</scope>
    <source>
        <strain evidence="1 2">DSM 24834</strain>
    </source>
</reference>
<evidence type="ECO:0000313" key="2">
    <source>
        <dbReference type="Proteomes" id="UP001646157"/>
    </source>
</evidence>
<dbReference type="EMBL" id="JAFBDZ010000003">
    <property type="protein sequence ID" value="MBM7586999.1"/>
    <property type="molecule type" value="Genomic_DNA"/>
</dbReference>
<dbReference type="Proteomes" id="UP001646157">
    <property type="component" value="Unassembled WGS sequence"/>
</dbReference>